<evidence type="ECO:0000256" key="2">
    <source>
        <dbReference type="ARBA" id="ARBA00005262"/>
    </source>
</evidence>
<evidence type="ECO:0000256" key="7">
    <source>
        <dbReference type="SAM" id="Phobius"/>
    </source>
</evidence>
<dbReference type="InterPro" id="IPR052518">
    <property type="entry name" value="CHR_Transporter"/>
</dbReference>
<evidence type="ECO:0000256" key="6">
    <source>
        <dbReference type="ARBA" id="ARBA00023136"/>
    </source>
</evidence>
<dbReference type="AlphaFoldDB" id="A0A9E7IXH5"/>
<evidence type="ECO:0000313" key="9">
    <source>
        <dbReference type="Proteomes" id="UP000831151"/>
    </source>
</evidence>
<evidence type="ECO:0000256" key="4">
    <source>
        <dbReference type="ARBA" id="ARBA00022692"/>
    </source>
</evidence>
<accession>A0A9E7IXH5</accession>
<dbReference type="EMBL" id="CP096649">
    <property type="protein sequence ID" value="UQK59486.1"/>
    <property type="molecule type" value="Genomic_DNA"/>
</dbReference>
<evidence type="ECO:0000313" key="8">
    <source>
        <dbReference type="EMBL" id="UQK59486.1"/>
    </source>
</evidence>
<feature type="transmembrane region" description="Helical" evidence="7">
    <location>
        <begin position="47"/>
        <end position="73"/>
    </location>
</feature>
<dbReference type="GO" id="GO:0005886">
    <property type="term" value="C:plasma membrane"/>
    <property type="evidence" value="ECO:0007669"/>
    <property type="project" value="UniProtKB-SubCell"/>
</dbReference>
<dbReference type="Pfam" id="PF02417">
    <property type="entry name" value="Chromate_transp"/>
    <property type="match status" value="1"/>
</dbReference>
<feature type="transmembrane region" description="Helical" evidence="7">
    <location>
        <begin position="94"/>
        <end position="126"/>
    </location>
</feature>
<gene>
    <name evidence="8" type="ORF">M1R53_02170</name>
</gene>
<reference evidence="8" key="1">
    <citation type="submission" date="2022-04" db="EMBL/GenBank/DDBJ databases">
        <title>Complete genome sequences of Ezakiella coagulans and Fenollaria massiliensis.</title>
        <authorList>
            <person name="France M.T."/>
            <person name="Clifford J."/>
            <person name="Narina S."/>
            <person name="Rutt L."/>
            <person name="Ravel J."/>
        </authorList>
    </citation>
    <scope>NUCLEOTIDE SEQUENCE</scope>
    <source>
        <strain evidence="8">C0061C2</strain>
    </source>
</reference>
<dbReference type="PANTHER" id="PTHR43663">
    <property type="entry name" value="CHROMATE TRANSPORT PROTEIN-RELATED"/>
    <property type="match status" value="1"/>
</dbReference>
<evidence type="ECO:0000256" key="3">
    <source>
        <dbReference type="ARBA" id="ARBA00022475"/>
    </source>
</evidence>
<keyword evidence="9" id="KW-1185">Reference proteome</keyword>
<sequence>MMPLFEKEIINGLHWISYSDFIDIVAIAQTTPGPFAVNSATFIGNKLAGFLGSVVATLGVTLPSFIIMSIIFLTINKFRESNAVKVSIRGIRPVVLALVLAAVVTIGKGAIIDYKSVIIAIIAFILVRVKKLNPILIMAIGFVVGIFIYR</sequence>
<keyword evidence="5 7" id="KW-1133">Transmembrane helix</keyword>
<dbReference type="InterPro" id="IPR003370">
    <property type="entry name" value="Chromate_transpt"/>
</dbReference>
<dbReference type="PANTHER" id="PTHR43663:SF1">
    <property type="entry name" value="CHROMATE TRANSPORTER"/>
    <property type="match status" value="1"/>
</dbReference>
<evidence type="ECO:0000256" key="5">
    <source>
        <dbReference type="ARBA" id="ARBA00022989"/>
    </source>
</evidence>
<organism evidence="8 9">
    <name type="scientific">Fenollaria massiliensis</name>
    <dbReference type="NCBI Taxonomy" id="938288"/>
    <lineage>
        <taxon>Bacteria</taxon>
        <taxon>Bacillati</taxon>
        <taxon>Bacillota</taxon>
        <taxon>Clostridia</taxon>
        <taxon>Eubacteriales</taxon>
        <taxon>Fenollaria</taxon>
    </lineage>
</organism>
<feature type="transmembrane region" description="Helical" evidence="7">
    <location>
        <begin position="132"/>
        <end position="149"/>
    </location>
</feature>
<evidence type="ECO:0000256" key="1">
    <source>
        <dbReference type="ARBA" id="ARBA00004651"/>
    </source>
</evidence>
<dbReference type="KEGG" id="fms:M1R53_02170"/>
<keyword evidence="4 7" id="KW-0812">Transmembrane</keyword>
<dbReference type="Proteomes" id="UP000831151">
    <property type="component" value="Chromosome"/>
</dbReference>
<protein>
    <submittedName>
        <fullName evidence="8">Chromate transporter</fullName>
    </submittedName>
</protein>
<dbReference type="GO" id="GO:0015109">
    <property type="term" value="F:chromate transmembrane transporter activity"/>
    <property type="evidence" value="ECO:0007669"/>
    <property type="project" value="InterPro"/>
</dbReference>
<comment type="subcellular location">
    <subcellularLocation>
        <location evidence="1">Cell membrane</location>
        <topology evidence="1">Multi-pass membrane protein</topology>
    </subcellularLocation>
</comment>
<name>A0A9E7IXH5_9FIRM</name>
<comment type="similarity">
    <text evidence="2">Belongs to the chromate ion transporter (CHR) (TC 2.A.51) family.</text>
</comment>
<keyword evidence="6 7" id="KW-0472">Membrane</keyword>
<keyword evidence="3" id="KW-1003">Cell membrane</keyword>
<proteinExistence type="inferred from homology"/>